<name>A0A4S8KBC8_MUSBA</name>
<feature type="compositionally biased region" description="Low complexity" evidence="6">
    <location>
        <begin position="10"/>
        <end position="20"/>
    </location>
</feature>
<evidence type="ECO:0000256" key="4">
    <source>
        <dbReference type="ARBA" id="ARBA00023163"/>
    </source>
</evidence>
<keyword evidence="5" id="KW-0539">Nucleus</keyword>
<dbReference type="InterPro" id="IPR001471">
    <property type="entry name" value="AP2/ERF_dom"/>
</dbReference>
<dbReference type="PROSITE" id="PS51032">
    <property type="entry name" value="AP2_ERF"/>
    <property type="match status" value="1"/>
</dbReference>
<dbReference type="Pfam" id="PF00847">
    <property type="entry name" value="AP2"/>
    <property type="match status" value="1"/>
</dbReference>
<evidence type="ECO:0000256" key="2">
    <source>
        <dbReference type="ARBA" id="ARBA00023015"/>
    </source>
</evidence>
<protein>
    <recommendedName>
        <fullName evidence="7">AP2/ERF domain-containing protein</fullName>
    </recommendedName>
</protein>
<dbReference type="STRING" id="52838.A0A4S8KBC8"/>
<comment type="subcellular location">
    <subcellularLocation>
        <location evidence="1">Nucleus</location>
    </subcellularLocation>
</comment>
<feature type="region of interest" description="Disordered" evidence="6">
    <location>
        <begin position="1"/>
        <end position="34"/>
    </location>
</feature>
<dbReference type="EMBL" id="PYDT01000001">
    <property type="protein sequence ID" value="THU72404.1"/>
    <property type="molecule type" value="Genomic_DNA"/>
</dbReference>
<feature type="region of interest" description="Disordered" evidence="6">
    <location>
        <begin position="62"/>
        <end position="82"/>
    </location>
</feature>
<evidence type="ECO:0000313" key="8">
    <source>
        <dbReference type="EMBL" id="THU72404.1"/>
    </source>
</evidence>
<dbReference type="PANTHER" id="PTHR31190">
    <property type="entry name" value="DNA-BINDING DOMAIN"/>
    <property type="match status" value="1"/>
</dbReference>
<organism evidence="8 9">
    <name type="scientific">Musa balbisiana</name>
    <name type="common">Banana</name>
    <dbReference type="NCBI Taxonomy" id="52838"/>
    <lineage>
        <taxon>Eukaryota</taxon>
        <taxon>Viridiplantae</taxon>
        <taxon>Streptophyta</taxon>
        <taxon>Embryophyta</taxon>
        <taxon>Tracheophyta</taxon>
        <taxon>Spermatophyta</taxon>
        <taxon>Magnoliopsida</taxon>
        <taxon>Liliopsida</taxon>
        <taxon>Zingiberales</taxon>
        <taxon>Musaceae</taxon>
        <taxon>Musa</taxon>
    </lineage>
</organism>
<evidence type="ECO:0000256" key="5">
    <source>
        <dbReference type="ARBA" id="ARBA00023242"/>
    </source>
</evidence>
<dbReference type="InterPro" id="IPR016177">
    <property type="entry name" value="DNA-bd_dom_sf"/>
</dbReference>
<dbReference type="AlphaFoldDB" id="A0A4S8KBC8"/>
<dbReference type="GO" id="GO:0009873">
    <property type="term" value="P:ethylene-activated signaling pathway"/>
    <property type="evidence" value="ECO:0007669"/>
    <property type="project" value="InterPro"/>
</dbReference>
<evidence type="ECO:0000256" key="6">
    <source>
        <dbReference type="SAM" id="MobiDB-lite"/>
    </source>
</evidence>
<dbReference type="GO" id="GO:0003677">
    <property type="term" value="F:DNA binding"/>
    <property type="evidence" value="ECO:0007669"/>
    <property type="project" value="UniProtKB-KW"/>
</dbReference>
<evidence type="ECO:0000256" key="3">
    <source>
        <dbReference type="ARBA" id="ARBA00023125"/>
    </source>
</evidence>
<comment type="caution">
    <text evidence="8">The sequence shown here is derived from an EMBL/GenBank/DDBJ whole genome shotgun (WGS) entry which is preliminary data.</text>
</comment>
<evidence type="ECO:0000256" key="1">
    <source>
        <dbReference type="ARBA" id="ARBA00004123"/>
    </source>
</evidence>
<sequence>MDSPNLYLRSSESSAASTPESPKPVPCSRLDQPLPFDVKDADEMLLLDMLIDAPDVSNSTMAAEEVGSSVTAEPSGGEKSYRGVRKRPWGKFAAEIRDSTRQGVRVWLGTFDDAEAAALAYDQAALAMRGTAAVLNFPAERVRASLRDLELGVDGCSPVLALKKRHCIRKRRRSGGKERERVVVLEDLGAEYLEELLRLSEPASPW</sequence>
<keyword evidence="4" id="KW-0804">Transcription</keyword>
<gene>
    <name evidence="8" type="ORF">C4D60_Mb04t11750</name>
</gene>
<dbReference type="GO" id="GO:0005634">
    <property type="term" value="C:nucleus"/>
    <property type="evidence" value="ECO:0007669"/>
    <property type="project" value="UniProtKB-SubCell"/>
</dbReference>
<dbReference type="PRINTS" id="PR00367">
    <property type="entry name" value="ETHRSPELEMNT"/>
</dbReference>
<reference evidence="8 9" key="1">
    <citation type="journal article" date="2019" name="Nat. Plants">
        <title>Genome sequencing of Musa balbisiana reveals subgenome evolution and function divergence in polyploid bananas.</title>
        <authorList>
            <person name="Yao X."/>
        </authorList>
    </citation>
    <scope>NUCLEOTIDE SEQUENCE [LARGE SCALE GENOMIC DNA]</scope>
    <source>
        <strain evidence="9">cv. DH-PKW</strain>
        <tissue evidence="8">Leaves</tissue>
    </source>
</reference>
<dbReference type="PANTHER" id="PTHR31190:SF72">
    <property type="entry name" value="AP2 DOMAIN CONTAINING PROTEIN, EXPRESSED"/>
    <property type="match status" value="1"/>
</dbReference>
<accession>A0A4S8KBC8</accession>
<keyword evidence="3" id="KW-0238">DNA-binding</keyword>
<dbReference type="SUPFAM" id="SSF54171">
    <property type="entry name" value="DNA-binding domain"/>
    <property type="match status" value="1"/>
</dbReference>
<dbReference type="SMART" id="SM00380">
    <property type="entry name" value="AP2"/>
    <property type="match status" value="1"/>
</dbReference>
<dbReference type="CDD" id="cd00018">
    <property type="entry name" value="AP2"/>
    <property type="match status" value="1"/>
</dbReference>
<keyword evidence="2" id="KW-0805">Transcription regulation</keyword>
<dbReference type="Gene3D" id="3.30.730.10">
    <property type="entry name" value="AP2/ERF domain"/>
    <property type="match status" value="1"/>
</dbReference>
<dbReference type="Proteomes" id="UP000317650">
    <property type="component" value="Chromosome 4"/>
</dbReference>
<evidence type="ECO:0000313" key="9">
    <source>
        <dbReference type="Proteomes" id="UP000317650"/>
    </source>
</evidence>
<evidence type="ECO:0000259" key="7">
    <source>
        <dbReference type="PROSITE" id="PS51032"/>
    </source>
</evidence>
<keyword evidence="9" id="KW-1185">Reference proteome</keyword>
<feature type="domain" description="AP2/ERF" evidence="7">
    <location>
        <begin position="80"/>
        <end position="138"/>
    </location>
</feature>
<dbReference type="FunFam" id="3.30.730.10:FF:000001">
    <property type="entry name" value="Ethylene-responsive transcription factor 2"/>
    <property type="match status" value="1"/>
</dbReference>
<dbReference type="GO" id="GO:0003700">
    <property type="term" value="F:DNA-binding transcription factor activity"/>
    <property type="evidence" value="ECO:0007669"/>
    <property type="project" value="InterPro"/>
</dbReference>
<dbReference type="InterPro" id="IPR044808">
    <property type="entry name" value="ERF_plant"/>
</dbReference>
<dbReference type="InterPro" id="IPR036955">
    <property type="entry name" value="AP2/ERF_dom_sf"/>
</dbReference>
<proteinExistence type="predicted"/>